<proteinExistence type="predicted"/>
<name>A0A8S5L943_9CAUD</name>
<reference evidence="2" key="1">
    <citation type="journal article" date="2021" name="Proc. Natl. Acad. Sci. U.S.A.">
        <title>A Catalog of Tens of Thousands of Viruses from Human Metagenomes Reveals Hidden Associations with Chronic Diseases.</title>
        <authorList>
            <person name="Tisza M.J."/>
            <person name="Buck C.B."/>
        </authorList>
    </citation>
    <scope>NUCLEOTIDE SEQUENCE</scope>
    <source>
        <strain evidence="2">CtPuP5</strain>
    </source>
</reference>
<evidence type="ECO:0000313" key="2">
    <source>
        <dbReference type="EMBL" id="DAD66467.1"/>
    </source>
</evidence>
<dbReference type="PANTHER" id="PTHR39639:SF1">
    <property type="entry name" value="DUF262 DOMAIN-CONTAINING PROTEIN"/>
    <property type="match status" value="1"/>
</dbReference>
<dbReference type="Pfam" id="PF03235">
    <property type="entry name" value="GmrSD_N"/>
    <property type="match status" value="1"/>
</dbReference>
<feature type="domain" description="GmrSD restriction endonucleases N-terminal" evidence="1">
    <location>
        <begin position="145"/>
        <end position="245"/>
    </location>
</feature>
<evidence type="ECO:0000259" key="1">
    <source>
        <dbReference type="Pfam" id="PF03235"/>
    </source>
</evidence>
<dbReference type="PANTHER" id="PTHR39639">
    <property type="entry name" value="CHROMOSOME 16, WHOLE GENOME SHOTGUN SEQUENCE"/>
    <property type="match status" value="1"/>
</dbReference>
<dbReference type="InterPro" id="IPR004919">
    <property type="entry name" value="GmrSD_N"/>
</dbReference>
<sequence length="285" mass="32917">MGVKKEKLLKEFNEKPLEAGDEVYVSVKHFRTYGEDKTVLCKVVEVVGDKVKLMLDDSCYHGNETVLINKSEIVKKSVYNIGANPFPEKCWWGKLSTHQFSLDSILYRCGWDKRDRKYPTNFGEVDIDELNFNPYVFNKDGSKSYYQRGFVWELKDKQLLIESIYNGINCGKIVVRERGYEYVISELNKGNKEVAFRDIVDGKQRVGALLGFVNDEFPDLHGNYFSDLSKRAQHKFLNSDVMSYASLGEKATDEDVIETFLMVNFTGKIMSQEHIDYVKEISKNI</sequence>
<accession>A0A8S5L943</accession>
<dbReference type="EMBL" id="BK014662">
    <property type="protein sequence ID" value="DAD66467.1"/>
    <property type="molecule type" value="Genomic_DNA"/>
</dbReference>
<organism evidence="2">
    <name type="scientific">Myoviridae sp. ctPuP5</name>
    <dbReference type="NCBI Taxonomy" id="2823543"/>
    <lineage>
        <taxon>Viruses</taxon>
        <taxon>Duplodnaviria</taxon>
        <taxon>Heunggongvirae</taxon>
        <taxon>Uroviricota</taxon>
        <taxon>Caudoviricetes</taxon>
    </lineage>
</organism>
<protein>
    <recommendedName>
        <fullName evidence="1">GmrSD restriction endonucleases N-terminal domain-containing protein</fullName>
    </recommendedName>
</protein>